<dbReference type="InterPro" id="IPR006554">
    <property type="entry name" value="Helicase-like_DEXD_c2"/>
</dbReference>
<dbReference type="InterPro" id="IPR027417">
    <property type="entry name" value="P-loop_NTPase"/>
</dbReference>
<evidence type="ECO:0000256" key="8">
    <source>
        <dbReference type="ARBA" id="ARBA00023004"/>
    </source>
</evidence>
<evidence type="ECO:0000256" key="7">
    <source>
        <dbReference type="ARBA" id="ARBA00022840"/>
    </source>
</evidence>
<dbReference type="SMART" id="SM00488">
    <property type="entry name" value="DEXDc2"/>
    <property type="match status" value="1"/>
</dbReference>
<evidence type="ECO:0000256" key="12">
    <source>
        <dbReference type="ARBA" id="ARBA00023235"/>
    </source>
</evidence>
<dbReference type="Proteomes" id="UP000016887">
    <property type="component" value="Chromosome"/>
</dbReference>
<name>U3TBB7_9CREN</name>
<dbReference type="InterPro" id="IPR006555">
    <property type="entry name" value="ATP-dep_Helicase_C"/>
</dbReference>
<keyword evidence="12" id="KW-0413">Isomerase</keyword>
<dbReference type="GO" id="GO:0046872">
    <property type="term" value="F:metal ion binding"/>
    <property type="evidence" value="ECO:0007669"/>
    <property type="project" value="UniProtKB-KW"/>
</dbReference>
<evidence type="ECO:0000259" key="13">
    <source>
        <dbReference type="PROSITE" id="PS51193"/>
    </source>
</evidence>
<feature type="domain" description="Helicase ATP-binding" evidence="13">
    <location>
        <begin position="4"/>
        <end position="277"/>
    </location>
</feature>
<dbReference type="GO" id="GO:0003677">
    <property type="term" value="F:DNA binding"/>
    <property type="evidence" value="ECO:0007669"/>
    <property type="project" value="UniProtKB-KW"/>
</dbReference>
<evidence type="ECO:0000256" key="4">
    <source>
        <dbReference type="ARBA" id="ARBA00022763"/>
    </source>
</evidence>
<keyword evidence="3" id="KW-0547">Nucleotide-binding</keyword>
<dbReference type="PROSITE" id="PS51193">
    <property type="entry name" value="HELICASE_ATP_BIND_2"/>
    <property type="match status" value="1"/>
</dbReference>
<keyword evidence="2" id="KW-0479">Metal-binding</keyword>
<dbReference type="eggNOG" id="arCOG00770">
    <property type="taxonomic scope" value="Archaea"/>
</dbReference>
<keyword evidence="1" id="KW-0004">4Fe-4S</keyword>
<dbReference type="Gene3D" id="3.40.50.300">
    <property type="entry name" value="P-loop containing nucleotide triphosphate hydrolases"/>
    <property type="match status" value="2"/>
</dbReference>
<dbReference type="PANTHER" id="PTHR11472:SF34">
    <property type="entry name" value="REGULATOR OF TELOMERE ELONGATION HELICASE 1"/>
    <property type="match status" value="1"/>
</dbReference>
<keyword evidence="7" id="KW-0067">ATP-binding</keyword>
<evidence type="ECO:0000256" key="10">
    <source>
        <dbReference type="ARBA" id="ARBA00023125"/>
    </source>
</evidence>
<dbReference type="Pfam" id="PF13307">
    <property type="entry name" value="Helicase_C_2"/>
    <property type="match status" value="1"/>
</dbReference>
<evidence type="ECO:0000256" key="5">
    <source>
        <dbReference type="ARBA" id="ARBA00022801"/>
    </source>
</evidence>
<organism evidence="14 15">
    <name type="scientific">Aeropyrum camini SY1 = JCM 12091</name>
    <dbReference type="NCBI Taxonomy" id="1198449"/>
    <lineage>
        <taxon>Archaea</taxon>
        <taxon>Thermoproteota</taxon>
        <taxon>Thermoprotei</taxon>
        <taxon>Desulfurococcales</taxon>
        <taxon>Desulfurococcaceae</taxon>
        <taxon>Aeropyrum</taxon>
    </lineage>
</organism>
<evidence type="ECO:0000313" key="14">
    <source>
        <dbReference type="EMBL" id="BAN89711.1"/>
    </source>
</evidence>
<keyword evidence="4" id="KW-0227">DNA damage</keyword>
<dbReference type="Pfam" id="PF06733">
    <property type="entry name" value="DEAD_2"/>
    <property type="match status" value="1"/>
</dbReference>
<evidence type="ECO:0000256" key="6">
    <source>
        <dbReference type="ARBA" id="ARBA00022806"/>
    </source>
</evidence>
<dbReference type="InterPro" id="IPR014013">
    <property type="entry name" value="Helic_SF1/SF2_ATP-bd_DinG/Rad3"/>
</dbReference>
<evidence type="ECO:0000256" key="3">
    <source>
        <dbReference type="ARBA" id="ARBA00022741"/>
    </source>
</evidence>
<evidence type="ECO:0000256" key="9">
    <source>
        <dbReference type="ARBA" id="ARBA00023014"/>
    </source>
</evidence>
<reference evidence="14 15" key="1">
    <citation type="journal article" date="2013" name="Appl. Environ. Microbiol.">
        <title>Variation of the Virus-Related Elements within Syntenic Genomes of the Hyperthermophilic Archaeon Aeropyrum.</title>
        <authorList>
            <person name="Daifuku T."/>
            <person name="Yoshida T."/>
            <person name="Kitamura T."/>
            <person name="Kawaichi S."/>
            <person name="Inoue T."/>
            <person name="Nomura K."/>
            <person name="Yoshida Y."/>
            <person name="Kuno S."/>
            <person name="Sako Y."/>
        </authorList>
    </citation>
    <scope>NUCLEOTIDE SEQUENCE [LARGE SCALE GENOMIC DNA]</scope>
    <source>
        <strain evidence="14 15">SY1</strain>
    </source>
</reference>
<keyword evidence="6 14" id="KW-0347">Helicase</keyword>
<sequence length="622" mass="69877">MSDSGETAFPYGSWRKGQRELAEEVRRSVSEGEILVASAPTGFGKTAAVIYGLLSAGVERVLYLVRTVNEIDPVVRELKRFGARFTFLFSARRMCPLMSVEGILPSEEDFWGNCRIARAKGACRYYEKLAETDEAEVAEYVRGHPAISAYRLAWDIAKFKGVCPFFALKGLVEESQFVVATYPYLFKEDIFRSFLEPHDYDDFVAVVDEAHSLLNIHSLLEYRVSLKDLELALREVREYAPSAKDFISWLERTSKTASGLRVSRITLLDKQPFLEGLDDLAVVEDIVETIRARKAEEALSLSGPSGIGRVKTSTSKIHSWLSVLSREDSYLFAEKDENRLVWLIATPLDPSRVVKEPLERVKAAVLLSGTMPSPKLYLKVLGVSRSFRIVDAGLMYGVRGFGRFFTIVAADVTTAYRSRGDSMYRLIASRIALADRLLPGLKLAVYPSYEVMYRVVERLPADVETIVETRGISLDEVEARILTRDPGERIVINAVAGGKLVEGVEFVDYEGKNLLSTVIIVGVPFPQPDDYTRKHLEVMASRIGLSDAKKLVYLVNPIIKVRQALGRSIRGPDDRALYILMDYRYLRRDLKEVLGIPYHRVVKGAEDFEEALRTAKSRVLGV</sequence>
<dbReference type="PANTHER" id="PTHR11472">
    <property type="entry name" value="DNA REPAIR DEAD HELICASE RAD3/XP-D SUBFAMILY MEMBER"/>
    <property type="match status" value="1"/>
</dbReference>
<keyword evidence="11" id="KW-0234">DNA repair</keyword>
<keyword evidence="9" id="KW-0411">Iron-sulfur</keyword>
<dbReference type="GO" id="GO:0003678">
    <property type="term" value="F:DNA helicase activity"/>
    <property type="evidence" value="ECO:0007669"/>
    <property type="project" value="InterPro"/>
</dbReference>
<proteinExistence type="predicted"/>
<protein>
    <submittedName>
        <fullName evidence="14">DNA repair helicase Rad3</fullName>
    </submittedName>
</protein>
<dbReference type="InterPro" id="IPR010614">
    <property type="entry name" value="RAD3-like_helicase_DEAD"/>
</dbReference>
<dbReference type="GO" id="GO:0005524">
    <property type="term" value="F:ATP binding"/>
    <property type="evidence" value="ECO:0007669"/>
    <property type="project" value="UniProtKB-KW"/>
</dbReference>
<dbReference type="InterPro" id="IPR045028">
    <property type="entry name" value="DinG/Rad3-like"/>
</dbReference>
<dbReference type="GO" id="GO:0016818">
    <property type="term" value="F:hydrolase activity, acting on acid anhydrides, in phosphorus-containing anhydrides"/>
    <property type="evidence" value="ECO:0007669"/>
    <property type="project" value="InterPro"/>
</dbReference>
<dbReference type="Gene3D" id="1.10.275.30">
    <property type="match status" value="1"/>
</dbReference>
<dbReference type="AlphaFoldDB" id="U3TBB7"/>
<accession>U3TBB7</accession>
<dbReference type="GO" id="GO:0006281">
    <property type="term" value="P:DNA repair"/>
    <property type="evidence" value="ECO:0007669"/>
    <property type="project" value="UniProtKB-KW"/>
</dbReference>
<dbReference type="RefSeq" id="WP_022540991.1">
    <property type="nucleotide sequence ID" value="NC_022521.1"/>
</dbReference>
<keyword evidence="15" id="KW-1185">Reference proteome</keyword>
<evidence type="ECO:0000256" key="11">
    <source>
        <dbReference type="ARBA" id="ARBA00023204"/>
    </source>
</evidence>
<keyword evidence="5" id="KW-0378">Hydrolase</keyword>
<evidence type="ECO:0000256" key="1">
    <source>
        <dbReference type="ARBA" id="ARBA00022485"/>
    </source>
</evidence>
<evidence type="ECO:0000313" key="15">
    <source>
        <dbReference type="Proteomes" id="UP000016887"/>
    </source>
</evidence>
<dbReference type="GeneID" id="17109773"/>
<keyword evidence="10" id="KW-0238">DNA-binding</keyword>
<dbReference type="SUPFAM" id="SSF52540">
    <property type="entry name" value="P-loop containing nucleoside triphosphate hydrolases"/>
    <property type="match status" value="2"/>
</dbReference>
<dbReference type="KEGG" id="acj:ACAM_0242"/>
<gene>
    <name evidence="14" type="ORF">ACAM_0242</name>
</gene>
<keyword evidence="8" id="KW-0408">Iron</keyword>
<dbReference type="STRING" id="1198449.ACAM_0242"/>
<evidence type="ECO:0000256" key="2">
    <source>
        <dbReference type="ARBA" id="ARBA00022723"/>
    </source>
</evidence>
<dbReference type="GO" id="GO:0051539">
    <property type="term" value="F:4 iron, 4 sulfur cluster binding"/>
    <property type="evidence" value="ECO:0007669"/>
    <property type="project" value="UniProtKB-KW"/>
</dbReference>
<dbReference type="SMART" id="SM00491">
    <property type="entry name" value="HELICc2"/>
    <property type="match status" value="1"/>
</dbReference>
<dbReference type="EMBL" id="AP012489">
    <property type="protein sequence ID" value="BAN89711.1"/>
    <property type="molecule type" value="Genomic_DNA"/>
</dbReference>